<comment type="caution">
    <text evidence="1">The sequence shown here is derived from an EMBL/GenBank/DDBJ whole genome shotgun (WGS) entry which is preliminary data.</text>
</comment>
<organism evidence="1 2">
    <name type="scientific">Fusarium flagelliforme</name>
    <dbReference type="NCBI Taxonomy" id="2675880"/>
    <lineage>
        <taxon>Eukaryota</taxon>
        <taxon>Fungi</taxon>
        <taxon>Dikarya</taxon>
        <taxon>Ascomycota</taxon>
        <taxon>Pezizomycotina</taxon>
        <taxon>Sordariomycetes</taxon>
        <taxon>Hypocreomycetidae</taxon>
        <taxon>Hypocreales</taxon>
        <taxon>Nectriaceae</taxon>
        <taxon>Fusarium</taxon>
        <taxon>Fusarium incarnatum-equiseti species complex</taxon>
    </lineage>
</organism>
<gene>
    <name evidence="1" type="ORF">FIE12Z_12820</name>
</gene>
<dbReference type="AlphaFoldDB" id="A0A395M4Y6"/>
<proteinExistence type="predicted"/>
<accession>A0A395M4Y6</accession>
<protein>
    <submittedName>
        <fullName evidence="1">Uncharacterized protein</fullName>
    </submittedName>
</protein>
<dbReference type="EMBL" id="PXXK01000732">
    <property type="protein sequence ID" value="RFN42425.1"/>
    <property type="molecule type" value="Genomic_DNA"/>
</dbReference>
<sequence>MAPSQLYSQLYELARRHGEGDDILSLRSPDAKHAWGHNRLVSLNPTLQNVMDNEAFAAHLKTTGRLLAGFNSKIHEITVDEYQRMATIRMSYYLSTLISDEVVENDLIWTLKFTKQGEVEGDPNRVLIKESIEFVDATANARLGALIRDAQVEIGKDVKGGLGILLN</sequence>
<dbReference type="Proteomes" id="UP000265631">
    <property type="component" value="Unassembled WGS sequence"/>
</dbReference>
<keyword evidence="2" id="KW-1185">Reference proteome</keyword>
<reference evidence="1 2" key="1">
    <citation type="journal article" date="2018" name="PLoS Pathog.">
        <title>Evolution of structural diversity of trichothecenes, a family of toxins produced by plant pathogenic and entomopathogenic fungi.</title>
        <authorList>
            <person name="Proctor R.H."/>
            <person name="McCormick S.P."/>
            <person name="Kim H.S."/>
            <person name="Cardoza R.E."/>
            <person name="Stanley A.M."/>
            <person name="Lindo L."/>
            <person name="Kelly A."/>
            <person name="Brown D.W."/>
            <person name="Lee T."/>
            <person name="Vaughan M.M."/>
            <person name="Alexander N.J."/>
            <person name="Busman M."/>
            <person name="Gutierrez S."/>
        </authorList>
    </citation>
    <scope>NUCLEOTIDE SEQUENCE [LARGE SCALE GENOMIC DNA]</scope>
    <source>
        <strain evidence="1 2">NRRL 13405</strain>
    </source>
</reference>
<evidence type="ECO:0000313" key="1">
    <source>
        <dbReference type="EMBL" id="RFN42425.1"/>
    </source>
</evidence>
<name>A0A395M4Y6_9HYPO</name>
<evidence type="ECO:0000313" key="2">
    <source>
        <dbReference type="Proteomes" id="UP000265631"/>
    </source>
</evidence>